<comment type="cofactor">
    <cofactor evidence="9">
        <name>Ca(2+)</name>
        <dbReference type="ChEBI" id="CHEBI:29108"/>
    </cofactor>
    <text evidence="9">Binds 2 calcium ions per subunit.</text>
</comment>
<dbReference type="PROSITE" id="PS00435">
    <property type="entry name" value="PEROXIDASE_1"/>
    <property type="match status" value="1"/>
</dbReference>
<feature type="domain" description="CCHC-type" evidence="14">
    <location>
        <begin position="225"/>
        <end position="238"/>
    </location>
</feature>
<evidence type="ECO:0000259" key="15">
    <source>
        <dbReference type="PROSITE" id="PS50873"/>
    </source>
</evidence>
<evidence type="ECO:0000256" key="9">
    <source>
        <dbReference type="PIRSR" id="PIRSR600823-3"/>
    </source>
</evidence>
<keyword evidence="10" id="KW-1015">Disulfide bond</keyword>
<feature type="binding site" evidence="9">
    <location>
        <position position="879"/>
    </location>
    <ligand>
        <name>Ca(2+)</name>
        <dbReference type="ChEBI" id="CHEBI:29108"/>
        <label>2</label>
    </ligand>
</feature>
<dbReference type="PANTHER" id="PTHR33710">
    <property type="entry name" value="BNAC02G09200D PROTEIN"/>
    <property type="match status" value="1"/>
</dbReference>
<comment type="cofactor">
    <cofactor evidence="9">
        <name>heme b</name>
        <dbReference type="ChEBI" id="CHEBI:60344"/>
    </cofactor>
    <text evidence="9">Binds 1 heme b (iron(II)-protoporphyrin IX) group per subunit.</text>
</comment>
<proteinExistence type="inferred from homology"/>
<dbReference type="InterPro" id="IPR001878">
    <property type="entry name" value="Znf_CCHC"/>
</dbReference>
<dbReference type="InterPro" id="IPR025836">
    <property type="entry name" value="Zn_knuckle_CX2CX4HX4C"/>
</dbReference>
<keyword evidence="6 9" id="KW-0479">Metal-binding</keyword>
<dbReference type="InterPro" id="IPR010255">
    <property type="entry name" value="Haem_peroxidase_sf"/>
</dbReference>
<keyword evidence="13" id="KW-0732">Signal</keyword>
<feature type="domain" description="Plant heme peroxidase family profile" evidence="15">
    <location>
        <begin position="781"/>
        <end position="907"/>
    </location>
</feature>
<dbReference type="EMBL" id="JAATIP010000181">
    <property type="protein sequence ID" value="KAF4362767.1"/>
    <property type="molecule type" value="Genomic_DNA"/>
</dbReference>
<feature type="compositionally biased region" description="Basic residues" evidence="12">
    <location>
        <begin position="468"/>
        <end position="483"/>
    </location>
</feature>
<evidence type="ECO:0000313" key="16">
    <source>
        <dbReference type="EMBL" id="KAF4362767.1"/>
    </source>
</evidence>
<evidence type="ECO:0000256" key="13">
    <source>
        <dbReference type="SAM" id="SignalP"/>
    </source>
</evidence>
<feature type="binding site" evidence="9">
    <location>
        <position position="835"/>
    </location>
    <ligand>
        <name>Ca(2+)</name>
        <dbReference type="ChEBI" id="CHEBI:29108"/>
        <label>2</label>
    </ligand>
</feature>
<dbReference type="SUPFAM" id="SSF48113">
    <property type="entry name" value="Heme-dependent peroxidases"/>
    <property type="match status" value="1"/>
</dbReference>
<protein>
    <recommendedName>
        <fullName evidence="3">peroxidase</fullName>
        <ecNumber evidence="3">1.11.1.7</ecNumber>
    </recommendedName>
</protein>
<dbReference type="PANTHER" id="PTHR33710:SF62">
    <property type="entry name" value="DUF4283 DOMAIN PROTEIN"/>
    <property type="match status" value="1"/>
</dbReference>
<dbReference type="SUPFAM" id="SSF56219">
    <property type="entry name" value="DNase I-like"/>
    <property type="match status" value="1"/>
</dbReference>
<dbReference type="PROSITE" id="PS50873">
    <property type="entry name" value="PEROXIDASE_4"/>
    <property type="match status" value="1"/>
</dbReference>
<feature type="binding site" evidence="9">
    <location>
        <position position="887"/>
    </location>
    <ligand>
        <name>Ca(2+)</name>
        <dbReference type="ChEBI" id="CHEBI:29108"/>
        <label>2</label>
    </ligand>
</feature>
<gene>
    <name evidence="16" type="ORF">F8388_022424</name>
</gene>
<sequence length="930" mass="103601">MIEFLLLLGLMMATADTVNVEEIVNMTSRLEMDQEEVWEENEDAAITFGEKSLVGRIISRRDIKENLFNTIFSRMWKGIGDWTVKLNDDDSEGKLVRITFKNVENAKFVLGKQPWLFNGGLLLLEKWPVSGHWGDANLDKVYCWVKVKGLPIKLFTKKNAIRLGEMAGEVAELRWGDESRMFLQGYVRMKIGFPINKSIFVGRFIPNSGKQHWIQFKFEHLPLLCFQCGAWGHEQKDCEAEIVKEKDVQGRLIPKYGSWLRDDDPCPNGFVAAARTDQGVMESGGAGTEKYGGVDGPTGTGIGVGTVEHGRLAVPHETEGRGIQNVAMEVNKSMEVQMSNKSGGHLLHVPQKGKNDLEVGLGLDNRTGPGLEAQSVNVGCVLTMGSPFGDQSTNGKTHRVSKDYDVAEHDKKKRKNGGPDNTVEAEALNRILSKGKQVQQDELEIGGVENFSIGGSEVVPQGNIGRTTQRKKVSIKSKARAKGGSRTGRDGVPVQALTGESNSSGNGQSVEGCDKHEIKLRVDSNSVGHILATVAGNNFLPWSLTCFYGNPDASQRHFSWDLLRKIKGEVHGAWLCVGDFNEIVSLAEKVGGRVRSAGAMEEFREAIDDCHLMDFSSSKTDLTWCNRHETNMVMERLDRGLCNEEWLMNFEGADVTVLQWWASDHKALIVDIPLASEDSGERKKAKSSRFHFEEAWCEEDQCKEIVEKQWSEWDIVVSGGDFKRKTGQVGKALDSWNRKKKKALNQRVKKLKTTLNMADGQWDEGFIRSIFNPADADLILDAISSDNSSLGGHALAQIYESFIGRRSCSCTHLQSLADNQNLDPTDVVALSGGHTIRISQCGSFDNRLYPQDRIMDQTFTKNLKSICPTKDFDAFTFQDLRTPNIFDNTYYIDLMNRQGIFTSDQNLQNSAIGNSDVGSVERVYQLMWNG</sequence>
<feature type="binding site" evidence="9">
    <location>
        <position position="882"/>
    </location>
    <ligand>
        <name>Ca(2+)</name>
        <dbReference type="ChEBI" id="CHEBI:29108"/>
        <label>2</label>
    </ligand>
</feature>
<evidence type="ECO:0000256" key="3">
    <source>
        <dbReference type="ARBA" id="ARBA00012313"/>
    </source>
</evidence>
<evidence type="ECO:0000313" key="17">
    <source>
        <dbReference type="Proteomes" id="UP000525078"/>
    </source>
</evidence>
<feature type="binding site" description="axial binding residue" evidence="9">
    <location>
        <position position="834"/>
    </location>
    <ligand>
        <name>heme b</name>
        <dbReference type="ChEBI" id="CHEBI:60344"/>
    </ligand>
    <ligandPart>
        <name>Fe</name>
        <dbReference type="ChEBI" id="CHEBI:18248"/>
    </ligandPart>
</feature>
<dbReference type="Gene3D" id="3.60.10.10">
    <property type="entry name" value="Endonuclease/exonuclease/phosphatase"/>
    <property type="match status" value="1"/>
</dbReference>
<dbReference type="Proteomes" id="UP000525078">
    <property type="component" value="Unassembled WGS sequence"/>
</dbReference>
<dbReference type="PRINTS" id="PR00461">
    <property type="entry name" value="PLPEROXIDASE"/>
</dbReference>
<dbReference type="PRINTS" id="PR00458">
    <property type="entry name" value="PEROXIDASE"/>
</dbReference>
<dbReference type="GO" id="GO:0008270">
    <property type="term" value="F:zinc ion binding"/>
    <property type="evidence" value="ECO:0007669"/>
    <property type="project" value="UniProtKB-KW"/>
</dbReference>
<evidence type="ECO:0000256" key="4">
    <source>
        <dbReference type="ARBA" id="ARBA00022559"/>
    </source>
</evidence>
<feature type="compositionally biased region" description="Basic and acidic residues" evidence="12">
    <location>
        <begin position="400"/>
        <end position="410"/>
    </location>
</feature>
<reference evidence="16 17" key="1">
    <citation type="journal article" date="2020" name="bioRxiv">
        <title>Sequence and annotation of 42 cannabis genomes reveals extensive copy number variation in cannabinoid synthesis and pathogen resistance genes.</title>
        <authorList>
            <person name="Mckernan K.J."/>
            <person name="Helbert Y."/>
            <person name="Kane L.T."/>
            <person name="Ebling H."/>
            <person name="Zhang L."/>
            <person name="Liu B."/>
            <person name="Eaton Z."/>
            <person name="Mclaughlin S."/>
            <person name="Kingan S."/>
            <person name="Baybayan P."/>
            <person name="Concepcion G."/>
            <person name="Jordan M."/>
            <person name="Riva A."/>
            <person name="Barbazuk W."/>
            <person name="Harkins T."/>
        </authorList>
    </citation>
    <scope>NUCLEOTIDE SEQUENCE [LARGE SCALE GENOMIC DNA]</scope>
    <source>
        <strain evidence="17">cv. Jamaican Lion 4</strain>
        <tissue evidence="16">Leaf</tissue>
    </source>
</reference>
<evidence type="ECO:0000256" key="1">
    <source>
        <dbReference type="ARBA" id="ARBA00000189"/>
    </source>
</evidence>
<feature type="region of interest" description="Disordered" evidence="12">
    <location>
        <begin position="456"/>
        <end position="511"/>
    </location>
</feature>
<evidence type="ECO:0000256" key="2">
    <source>
        <dbReference type="ARBA" id="ARBA00006873"/>
    </source>
</evidence>
<dbReference type="InterPro" id="IPR002016">
    <property type="entry name" value="Haem_peroxidase"/>
</dbReference>
<dbReference type="AlphaFoldDB" id="A0A7J6EWF8"/>
<organism evidence="16 17">
    <name type="scientific">Cannabis sativa</name>
    <name type="common">Hemp</name>
    <name type="synonym">Marijuana</name>
    <dbReference type="NCBI Taxonomy" id="3483"/>
    <lineage>
        <taxon>Eukaryota</taxon>
        <taxon>Viridiplantae</taxon>
        <taxon>Streptophyta</taxon>
        <taxon>Embryophyta</taxon>
        <taxon>Tracheophyta</taxon>
        <taxon>Spermatophyta</taxon>
        <taxon>Magnoliopsida</taxon>
        <taxon>eudicotyledons</taxon>
        <taxon>Gunneridae</taxon>
        <taxon>Pentapetalae</taxon>
        <taxon>rosids</taxon>
        <taxon>fabids</taxon>
        <taxon>Rosales</taxon>
        <taxon>Cannabaceae</taxon>
        <taxon>Cannabis</taxon>
    </lineage>
</organism>
<dbReference type="GO" id="GO:0140825">
    <property type="term" value="F:lactoperoxidase activity"/>
    <property type="evidence" value="ECO:0007669"/>
    <property type="project" value="UniProtKB-EC"/>
</dbReference>
<comment type="caution">
    <text evidence="16">The sequence shown here is derived from an EMBL/GenBank/DDBJ whole genome shotgun (WGS) entry which is preliminary data.</text>
</comment>
<keyword evidence="8 9" id="KW-0408">Iron</keyword>
<dbReference type="GO" id="GO:0020037">
    <property type="term" value="F:heme binding"/>
    <property type="evidence" value="ECO:0007669"/>
    <property type="project" value="InterPro"/>
</dbReference>
<comment type="catalytic activity">
    <reaction evidence="1">
        <text>2 a phenolic donor + H2O2 = 2 a phenolic radical donor + 2 H2O</text>
        <dbReference type="Rhea" id="RHEA:56136"/>
        <dbReference type="ChEBI" id="CHEBI:15377"/>
        <dbReference type="ChEBI" id="CHEBI:16240"/>
        <dbReference type="ChEBI" id="CHEBI:139520"/>
        <dbReference type="ChEBI" id="CHEBI:139521"/>
        <dbReference type="EC" id="1.11.1.7"/>
    </reaction>
</comment>
<dbReference type="InterPro" id="IPR036691">
    <property type="entry name" value="Endo/exonu/phosph_ase_sf"/>
</dbReference>
<dbReference type="PROSITE" id="PS50158">
    <property type="entry name" value="ZF_CCHC"/>
    <property type="match status" value="1"/>
</dbReference>
<feature type="signal peptide" evidence="13">
    <location>
        <begin position="1"/>
        <end position="17"/>
    </location>
</feature>
<dbReference type="Pfam" id="PF00141">
    <property type="entry name" value="peroxidase"/>
    <property type="match status" value="1"/>
</dbReference>
<evidence type="ECO:0000256" key="10">
    <source>
        <dbReference type="PIRSR" id="PIRSR600823-5"/>
    </source>
</evidence>
<keyword evidence="11" id="KW-0863">Zinc-finger</keyword>
<dbReference type="GO" id="GO:0006979">
    <property type="term" value="P:response to oxidative stress"/>
    <property type="evidence" value="ECO:0007669"/>
    <property type="project" value="InterPro"/>
</dbReference>
<dbReference type="Gene3D" id="1.10.420.10">
    <property type="entry name" value="Peroxidase, domain 2"/>
    <property type="match status" value="1"/>
</dbReference>
<name>A0A7J6EWF8_CANSA</name>
<dbReference type="EC" id="1.11.1.7" evidence="3"/>
<comment type="similarity">
    <text evidence="2">Belongs to the peroxidase family. Ascorbate peroxidase subfamily.</text>
</comment>
<evidence type="ECO:0000256" key="11">
    <source>
        <dbReference type="PROSITE-ProRule" id="PRU00047"/>
    </source>
</evidence>
<evidence type="ECO:0000256" key="12">
    <source>
        <dbReference type="SAM" id="MobiDB-lite"/>
    </source>
</evidence>
<keyword evidence="4" id="KW-0575">Peroxidase</keyword>
<evidence type="ECO:0000256" key="5">
    <source>
        <dbReference type="ARBA" id="ARBA00022617"/>
    </source>
</evidence>
<dbReference type="InterPro" id="IPR000823">
    <property type="entry name" value="Peroxidase_pln"/>
</dbReference>
<accession>A0A7J6EWF8</accession>
<evidence type="ECO:0000259" key="14">
    <source>
        <dbReference type="PROSITE" id="PS50158"/>
    </source>
</evidence>
<feature type="region of interest" description="Disordered" evidence="12">
    <location>
        <begin position="388"/>
        <end position="423"/>
    </location>
</feature>
<dbReference type="InterPro" id="IPR019793">
    <property type="entry name" value="Peroxidases_heam-ligand_BS"/>
</dbReference>
<feature type="disulfide bond" evidence="10">
    <location>
        <begin position="841"/>
        <end position="867"/>
    </location>
</feature>
<feature type="compositionally biased region" description="Polar residues" evidence="12">
    <location>
        <begin position="498"/>
        <end position="509"/>
    </location>
</feature>
<evidence type="ECO:0000256" key="8">
    <source>
        <dbReference type="ARBA" id="ARBA00023004"/>
    </source>
</evidence>
<keyword evidence="11" id="KW-0862">Zinc</keyword>
<evidence type="ECO:0000256" key="6">
    <source>
        <dbReference type="ARBA" id="ARBA00022723"/>
    </source>
</evidence>
<feature type="chain" id="PRO_5029873388" description="peroxidase" evidence="13">
    <location>
        <begin position="18"/>
        <end position="930"/>
    </location>
</feature>
<dbReference type="Pfam" id="PF14392">
    <property type="entry name" value="zf-CCHC_4"/>
    <property type="match status" value="1"/>
</dbReference>
<evidence type="ECO:0000256" key="7">
    <source>
        <dbReference type="ARBA" id="ARBA00023002"/>
    </source>
</evidence>
<keyword evidence="7" id="KW-0560">Oxidoreductase</keyword>
<keyword evidence="5" id="KW-0349">Heme</keyword>
<keyword evidence="9" id="KW-0106">Calcium</keyword>
<dbReference type="GO" id="GO:0003676">
    <property type="term" value="F:nucleic acid binding"/>
    <property type="evidence" value="ECO:0007669"/>
    <property type="project" value="InterPro"/>
</dbReference>